<keyword evidence="5 8" id="KW-1133">Transmembrane helix</keyword>
<dbReference type="PANTHER" id="PTHR30221:SF1">
    <property type="entry name" value="SMALL-CONDUCTANCE MECHANOSENSITIVE CHANNEL"/>
    <property type="match status" value="1"/>
</dbReference>
<dbReference type="Gene3D" id="1.10.287.1260">
    <property type="match status" value="1"/>
</dbReference>
<organism evidence="11 12">
    <name type="scientific">Halolamina pelagica</name>
    <dbReference type="NCBI Taxonomy" id="699431"/>
    <lineage>
        <taxon>Archaea</taxon>
        <taxon>Methanobacteriati</taxon>
        <taxon>Methanobacteriota</taxon>
        <taxon>Stenosarchaea group</taxon>
        <taxon>Halobacteria</taxon>
        <taxon>Halobacteriales</taxon>
        <taxon>Haloferacaceae</taxon>
    </lineage>
</organism>
<dbReference type="InterPro" id="IPR010920">
    <property type="entry name" value="LSM_dom_sf"/>
</dbReference>
<proteinExistence type="inferred from homology"/>
<dbReference type="InterPro" id="IPR011066">
    <property type="entry name" value="MscS_channel_C_sf"/>
</dbReference>
<keyword evidence="12" id="KW-1185">Reference proteome</keyword>
<keyword evidence="3" id="KW-1003">Cell membrane</keyword>
<dbReference type="SUPFAM" id="SSF82689">
    <property type="entry name" value="Mechanosensitive channel protein MscS (YggB), C-terminal domain"/>
    <property type="match status" value="1"/>
</dbReference>
<dbReference type="SUPFAM" id="SSF50182">
    <property type="entry name" value="Sm-like ribonucleoproteins"/>
    <property type="match status" value="1"/>
</dbReference>
<comment type="similarity">
    <text evidence="2">Belongs to the MscS (TC 1.A.23) family.</text>
</comment>
<dbReference type="Proteomes" id="UP000050535">
    <property type="component" value="Unassembled WGS sequence"/>
</dbReference>
<keyword evidence="6 8" id="KW-0472">Membrane</keyword>
<feature type="transmembrane region" description="Helical" evidence="8">
    <location>
        <begin position="34"/>
        <end position="56"/>
    </location>
</feature>
<dbReference type="PROSITE" id="PS01246">
    <property type="entry name" value="UPF0003"/>
    <property type="match status" value="1"/>
</dbReference>
<evidence type="ECO:0000313" key="11">
    <source>
        <dbReference type="EMBL" id="KPN31679.1"/>
    </source>
</evidence>
<evidence type="ECO:0000256" key="2">
    <source>
        <dbReference type="ARBA" id="ARBA00008017"/>
    </source>
</evidence>
<dbReference type="Gene3D" id="3.30.70.100">
    <property type="match status" value="1"/>
</dbReference>
<dbReference type="STRING" id="699431.SY89_02428"/>
<dbReference type="AlphaFoldDB" id="A0A0P7I3W8"/>
<feature type="region of interest" description="Disordered" evidence="7">
    <location>
        <begin position="313"/>
        <end position="338"/>
    </location>
</feature>
<gene>
    <name evidence="11" type="ORF">SY89_02428</name>
</gene>
<comment type="subcellular location">
    <subcellularLocation>
        <location evidence="1">Cell membrane</location>
        <topology evidence="1">Multi-pass membrane protein</topology>
    </subcellularLocation>
</comment>
<sequence length="338" mass="36855">MPILQTTATPAAGGSAAGANKVVAAFLDQFLPTVLANAVGAAVVFVAVFAAVYLGGKATINPVLERVLEARGLDAHARRPIRKITSVLIVFVGITVAFGFAGFGDFLQSLATIAAAATLAIGFALQDVIANFVAGLFIYTDRPFRIGDWIEWDGNSGIVEDISFRVTRVRTFDNELLTVPNSQLTDGVIKNPVAKETLRLQFTFGIGYDDDVDRATEIIVDEAERHPEILSDPEPSVRLTELADSYVGLRSRIWIDNPSRADFVKIRSEYVRNVKGRFDEAGIEIPFPSGTSRAGSNCRRRWSSTELRLRPARRSRATTCGVGRPVPRVTHPFKSQYS</sequence>
<evidence type="ECO:0000256" key="8">
    <source>
        <dbReference type="SAM" id="Phobius"/>
    </source>
</evidence>
<feature type="transmembrane region" description="Helical" evidence="8">
    <location>
        <begin position="110"/>
        <end position="139"/>
    </location>
</feature>
<evidence type="ECO:0000256" key="1">
    <source>
        <dbReference type="ARBA" id="ARBA00004651"/>
    </source>
</evidence>
<evidence type="ECO:0000259" key="10">
    <source>
        <dbReference type="Pfam" id="PF21082"/>
    </source>
</evidence>
<feature type="transmembrane region" description="Helical" evidence="8">
    <location>
        <begin position="84"/>
        <end position="104"/>
    </location>
</feature>
<dbReference type="PANTHER" id="PTHR30221">
    <property type="entry name" value="SMALL-CONDUCTANCE MECHANOSENSITIVE CHANNEL"/>
    <property type="match status" value="1"/>
</dbReference>
<dbReference type="GO" id="GO:0005886">
    <property type="term" value="C:plasma membrane"/>
    <property type="evidence" value="ECO:0007669"/>
    <property type="project" value="UniProtKB-SubCell"/>
</dbReference>
<feature type="domain" description="Mechanosensitive ion channel MscS C-terminal" evidence="10">
    <location>
        <begin position="201"/>
        <end position="285"/>
    </location>
</feature>
<accession>A0A0P7I3W8</accession>
<evidence type="ECO:0000313" key="12">
    <source>
        <dbReference type="Proteomes" id="UP000050535"/>
    </source>
</evidence>
<dbReference type="InterPro" id="IPR011014">
    <property type="entry name" value="MscS_channel_TM-2"/>
</dbReference>
<comment type="caution">
    <text evidence="11">The sequence shown here is derived from an EMBL/GenBank/DDBJ whole genome shotgun (WGS) entry which is preliminary data.</text>
</comment>
<keyword evidence="4 8" id="KW-0812">Transmembrane</keyword>
<dbReference type="EMBL" id="LGUC01000001">
    <property type="protein sequence ID" value="KPN31679.1"/>
    <property type="molecule type" value="Genomic_DNA"/>
</dbReference>
<dbReference type="RefSeq" id="WP_080506677.1">
    <property type="nucleotide sequence ID" value="NZ_LGUC01000001.1"/>
</dbReference>
<dbReference type="OrthoDB" id="31543at2157"/>
<dbReference type="PATRIC" id="fig|699431.3.peg.2492"/>
<dbReference type="SUPFAM" id="SSF82861">
    <property type="entry name" value="Mechanosensitive channel protein MscS (YggB), transmembrane region"/>
    <property type="match status" value="1"/>
</dbReference>
<dbReference type="InterPro" id="IPR006686">
    <property type="entry name" value="MscS_channel_CS"/>
</dbReference>
<name>A0A0P7I3W8_9EURY</name>
<dbReference type="InterPro" id="IPR045275">
    <property type="entry name" value="MscS_archaea/bacteria_type"/>
</dbReference>
<reference evidence="12" key="1">
    <citation type="submission" date="2013-11" db="EMBL/GenBank/DDBJ databases">
        <authorList>
            <person name="Hoang H.T."/>
            <person name="Killian M.L."/>
            <person name="Madson D.M."/>
            <person name="Arruda P.H.E."/>
            <person name="Sun D."/>
            <person name="Schwartz K.J."/>
            <person name="Yoon K."/>
        </authorList>
    </citation>
    <scope>NUCLEOTIDE SEQUENCE [LARGE SCALE GENOMIC DNA]</scope>
    <source>
        <strain evidence="12">CDK2</strain>
    </source>
</reference>
<evidence type="ECO:0000259" key="9">
    <source>
        <dbReference type="Pfam" id="PF00924"/>
    </source>
</evidence>
<dbReference type="InterPro" id="IPR023408">
    <property type="entry name" value="MscS_beta-dom_sf"/>
</dbReference>
<dbReference type="Gene3D" id="2.30.30.60">
    <property type="match status" value="1"/>
</dbReference>
<evidence type="ECO:0000256" key="7">
    <source>
        <dbReference type="SAM" id="MobiDB-lite"/>
    </source>
</evidence>
<dbReference type="InterPro" id="IPR006685">
    <property type="entry name" value="MscS_channel_2nd"/>
</dbReference>
<dbReference type="Pfam" id="PF21082">
    <property type="entry name" value="MS_channel_3rd"/>
    <property type="match status" value="1"/>
</dbReference>
<dbReference type="GO" id="GO:0008381">
    <property type="term" value="F:mechanosensitive monoatomic ion channel activity"/>
    <property type="evidence" value="ECO:0007669"/>
    <property type="project" value="InterPro"/>
</dbReference>
<evidence type="ECO:0000256" key="6">
    <source>
        <dbReference type="ARBA" id="ARBA00023136"/>
    </source>
</evidence>
<evidence type="ECO:0000256" key="5">
    <source>
        <dbReference type="ARBA" id="ARBA00022989"/>
    </source>
</evidence>
<protein>
    <submittedName>
        <fullName evidence="11">Small-conductance mechanosensitive channel MscMJ</fullName>
    </submittedName>
</protein>
<evidence type="ECO:0000256" key="3">
    <source>
        <dbReference type="ARBA" id="ARBA00022475"/>
    </source>
</evidence>
<dbReference type="InterPro" id="IPR049278">
    <property type="entry name" value="MS_channel_C"/>
</dbReference>
<feature type="domain" description="Mechanosensitive ion channel MscS" evidence="9">
    <location>
        <begin position="127"/>
        <end position="192"/>
    </location>
</feature>
<dbReference type="Pfam" id="PF00924">
    <property type="entry name" value="MS_channel_2nd"/>
    <property type="match status" value="1"/>
</dbReference>
<evidence type="ECO:0000256" key="4">
    <source>
        <dbReference type="ARBA" id="ARBA00022692"/>
    </source>
</evidence>